<accession>A0A6A4IGS5</accession>
<organism evidence="1 2">
    <name type="scientific">Gymnopus androsaceus JB14</name>
    <dbReference type="NCBI Taxonomy" id="1447944"/>
    <lineage>
        <taxon>Eukaryota</taxon>
        <taxon>Fungi</taxon>
        <taxon>Dikarya</taxon>
        <taxon>Basidiomycota</taxon>
        <taxon>Agaricomycotina</taxon>
        <taxon>Agaricomycetes</taxon>
        <taxon>Agaricomycetidae</taxon>
        <taxon>Agaricales</taxon>
        <taxon>Marasmiineae</taxon>
        <taxon>Omphalotaceae</taxon>
        <taxon>Gymnopus</taxon>
    </lineage>
</organism>
<evidence type="ECO:0008006" key="3">
    <source>
        <dbReference type="Google" id="ProtNLM"/>
    </source>
</evidence>
<evidence type="ECO:0000313" key="2">
    <source>
        <dbReference type="Proteomes" id="UP000799118"/>
    </source>
</evidence>
<sequence>MFLPRADIRASVLYERLRSFSSPQRSEISQILKDIDNDLDDCASEISALEAGIAFLHSQRERLQNHKLYLSTLLSPIHCLPNELLTEIFTFACVIEGLDIDSIQSANKQTFDIATVCCRWRCLAISCSELWSNIELGLPVAESELEVQHGYLDLFLSRSKQHLLTLFISLADETPRDDAL</sequence>
<dbReference type="Gene3D" id="1.20.1280.50">
    <property type="match status" value="1"/>
</dbReference>
<reference evidence="1" key="1">
    <citation type="journal article" date="2019" name="Environ. Microbiol.">
        <title>Fungal ecological strategies reflected in gene transcription - a case study of two litter decomposers.</title>
        <authorList>
            <person name="Barbi F."/>
            <person name="Kohler A."/>
            <person name="Barry K."/>
            <person name="Baskaran P."/>
            <person name="Daum C."/>
            <person name="Fauchery L."/>
            <person name="Ihrmark K."/>
            <person name="Kuo A."/>
            <person name="LaButti K."/>
            <person name="Lipzen A."/>
            <person name="Morin E."/>
            <person name="Grigoriev I.V."/>
            <person name="Henrissat B."/>
            <person name="Lindahl B."/>
            <person name="Martin F."/>
        </authorList>
    </citation>
    <scope>NUCLEOTIDE SEQUENCE</scope>
    <source>
        <strain evidence="1">JB14</strain>
    </source>
</reference>
<name>A0A6A4IGS5_9AGAR</name>
<dbReference type="AlphaFoldDB" id="A0A6A4IGS5"/>
<protein>
    <recommendedName>
        <fullName evidence="3">F-box domain-containing protein</fullName>
    </recommendedName>
</protein>
<proteinExistence type="predicted"/>
<keyword evidence="2" id="KW-1185">Reference proteome</keyword>
<dbReference type="Proteomes" id="UP000799118">
    <property type="component" value="Unassembled WGS sequence"/>
</dbReference>
<dbReference type="OrthoDB" id="3266451at2759"/>
<feature type="non-terminal residue" evidence="1">
    <location>
        <position position="180"/>
    </location>
</feature>
<dbReference type="EMBL" id="ML769387">
    <property type="protein sequence ID" value="KAE9409779.1"/>
    <property type="molecule type" value="Genomic_DNA"/>
</dbReference>
<evidence type="ECO:0000313" key="1">
    <source>
        <dbReference type="EMBL" id="KAE9409779.1"/>
    </source>
</evidence>
<gene>
    <name evidence="1" type="ORF">BT96DRAFT_806663</name>
</gene>